<dbReference type="Proteomes" id="UP000000576">
    <property type="component" value="Chromosome"/>
</dbReference>
<organism evidence="1 2">
    <name type="scientific">Xanthomonas axonopodis pv. citri (strain 306)</name>
    <dbReference type="NCBI Taxonomy" id="190486"/>
    <lineage>
        <taxon>Bacteria</taxon>
        <taxon>Pseudomonadati</taxon>
        <taxon>Pseudomonadota</taxon>
        <taxon>Gammaproteobacteria</taxon>
        <taxon>Lysobacterales</taxon>
        <taxon>Lysobacteraceae</taxon>
        <taxon>Xanthomonas</taxon>
    </lineage>
</organism>
<proteinExistence type="predicted"/>
<name>A0AAI8EUA4_XANAC</name>
<gene>
    <name evidence="1" type="ordered locus">XAC3729</name>
</gene>
<dbReference type="KEGG" id="xac:XAC3729"/>
<evidence type="ECO:0000313" key="2">
    <source>
        <dbReference type="Proteomes" id="UP000000576"/>
    </source>
</evidence>
<evidence type="ECO:0000313" key="1">
    <source>
        <dbReference type="EMBL" id="AAM38572.1"/>
    </source>
</evidence>
<protein>
    <submittedName>
        <fullName evidence="1">Uncharacterized protein</fullName>
    </submittedName>
</protein>
<reference evidence="1 2" key="1">
    <citation type="journal article" date="2002" name="Nature">
        <title>Comparison of the genomes of two Xanthomonas pathogens with differing host specificities.</title>
        <authorList>
            <person name="da Silva A.C."/>
            <person name="Ferro J.A."/>
            <person name="Reinach F.C."/>
            <person name="Farah C.S."/>
            <person name="Furlan L.R."/>
            <person name="Quaggio R.B."/>
            <person name="Monteiro-Vitorello C.B."/>
            <person name="Van Sluys M.A."/>
            <person name="Almeida N.F."/>
            <person name="Alves L.M."/>
            <person name="do Amaral A.M."/>
            <person name="Bertolini M.C."/>
            <person name="Camargo L.E."/>
            <person name="Camarotte G."/>
            <person name="Cannavan F."/>
            <person name="Cardozo J."/>
            <person name="Chambergo F."/>
            <person name="Ciapina L.P."/>
            <person name="Cicarelli R.M."/>
            <person name="Coutinho L.L."/>
            <person name="Cursino-Santos J.R."/>
            <person name="El-Dorry H."/>
            <person name="Faria J.B."/>
            <person name="Ferreira A.J."/>
            <person name="Ferreira R.C."/>
            <person name="Ferro M.I."/>
            <person name="Formighieri E.F."/>
            <person name="Franco M.C."/>
            <person name="Greggio C.C."/>
            <person name="Gruber A."/>
            <person name="Katsuyama A.M."/>
            <person name="Kishi L.T."/>
            <person name="Leite R.P."/>
            <person name="Lemos E.G."/>
            <person name="Lemos M.V."/>
            <person name="Locali E.C."/>
            <person name="Machado M.A."/>
            <person name="Madeira A.M."/>
            <person name="Martinez-Rossi N.M."/>
            <person name="Martins E.C."/>
            <person name="Meidanis J."/>
            <person name="Menck C.F."/>
            <person name="Miyaki C.Y."/>
            <person name="Moon D.H."/>
            <person name="Moreira L.M."/>
            <person name="Novo M.T."/>
            <person name="Okura V.K."/>
            <person name="Oliveira M.C."/>
            <person name="Oliveira V.R."/>
            <person name="Pereira H.A."/>
            <person name="Rossi A."/>
            <person name="Sena J.A."/>
            <person name="Silva C."/>
            <person name="de Souza R.F."/>
            <person name="Spinola L.A."/>
            <person name="Takita M.A."/>
            <person name="Tamura R.E."/>
            <person name="Teixeira E.C."/>
            <person name="Tezza R.I."/>
            <person name="Trindade dos Santos M."/>
            <person name="Truffi D."/>
            <person name="Tsai S.M."/>
            <person name="White F.F."/>
            <person name="Setubal J.C."/>
            <person name="Kitajima J.P."/>
        </authorList>
    </citation>
    <scope>NUCLEOTIDE SEQUENCE [LARGE SCALE GENOMIC DNA]</scope>
    <source>
        <strain evidence="1 2">306</strain>
    </source>
</reference>
<dbReference type="AlphaFoldDB" id="A0AAI8EUA4"/>
<sequence>MYISMTSVVTHNARQLFDMGKDRCGTGFTQLQLHNAHCESRIGRSICTIAQYFPLAARGQRNATLLDAQARAAELPSKARMQCTSVLRGTALFHSRSGWLCTSSRR</sequence>
<accession>A0AAI8EUA4</accession>
<dbReference type="EMBL" id="AE008923">
    <property type="protein sequence ID" value="AAM38572.1"/>
    <property type="molecule type" value="Genomic_DNA"/>
</dbReference>